<evidence type="ECO:0000256" key="1">
    <source>
        <dbReference type="SAM" id="MobiDB-lite"/>
    </source>
</evidence>
<accession>A0AAD4MDU7</accession>
<dbReference type="EMBL" id="JAKKPZ010001074">
    <property type="protein sequence ID" value="KAI1690829.1"/>
    <property type="molecule type" value="Genomic_DNA"/>
</dbReference>
<dbReference type="Proteomes" id="UP001201812">
    <property type="component" value="Unassembled WGS sequence"/>
</dbReference>
<evidence type="ECO:0000313" key="2">
    <source>
        <dbReference type="EMBL" id="KAI1690829.1"/>
    </source>
</evidence>
<keyword evidence="3" id="KW-1185">Reference proteome</keyword>
<evidence type="ECO:0000313" key="3">
    <source>
        <dbReference type="Proteomes" id="UP001201812"/>
    </source>
</evidence>
<reference evidence="2" key="1">
    <citation type="submission" date="2022-01" db="EMBL/GenBank/DDBJ databases">
        <title>Genome Sequence Resource for Two Populations of Ditylenchus destructor, the Migratory Endoparasitic Phytonematode.</title>
        <authorList>
            <person name="Zhang H."/>
            <person name="Lin R."/>
            <person name="Xie B."/>
        </authorList>
    </citation>
    <scope>NUCLEOTIDE SEQUENCE</scope>
    <source>
        <strain evidence="2">BazhouSP</strain>
    </source>
</reference>
<sequence length="67" mass="7453">MPKNLDLNVAGRITDYKTSGQVETWKIGINYAMTDFPPLPRGPLARHPRAQHPGTVRCGTDADLQHQ</sequence>
<comment type="caution">
    <text evidence="2">The sequence shown here is derived from an EMBL/GenBank/DDBJ whole genome shotgun (WGS) entry which is preliminary data.</text>
</comment>
<gene>
    <name evidence="2" type="ORF">DdX_22267</name>
</gene>
<dbReference type="AlphaFoldDB" id="A0AAD4MDU7"/>
<name>A0AAD4MDU7_9BILA</name>
<proteinExistence type="predicted"/>
<feature type="region of interest" description="Disordered" evidence="1">
    <location>
        <begin position="40"/>
        <end position="67"/>
    </location>
</feature>
<organism evidence="2 3">
    <name type="scientific">Ditylenchus destructor</name>
    <dbReference type="NCBI Taxonomy" id="166010"/>
    <lineage>
        <taxon>Eukaryota</taxon>
        <taxon>Metazoa</taxon>
        <taxon>Ecdysozoa</taxon>
        <taxon>Nematoda</taxon>
        <taxon>Chromadorea</taxon>
        <taxon>Rhabditida</taxon>
        <taxon>Tylenchina</taxon>
        <taxon>Tylenchomorpha</taxon>
        <taxon>Sphaerularioidea</taxon>
        <taxon>Anguinidae</taxon>
        <taxon>Anguininae</taxon>
        <taxon>Ditylenchus</taxon>
    </lineage>
</organism>
<protein>
    <submittedName>
        <fullName evidence="2">Uncharacterized protein</fullName>
    </submittedName>
</protein>